<feature type="domain" description="MD-2-related lipid-recognition" evidence="9">
    <location>
        <begin position="38"/>
        <end position="161"/>
    </location>
</feature>
<evidence type="ECO:0000256" key="8">
    <source>
        <dbReference type="SAM" id="SignalP"/>
    </source>
</evidence>
<keyword evidence="7" id="KW-0445">Lipid transport</keyword>
<dbReference type="GO" id="GO:0032934">
    <property type="term" value="F:sterol binding"/>
    <property type="evidence" value="ECO:0007669"/>
    <property type="project" value="InterPro"/>
</dbReference>
<dbReference type="Pfam" id="PF02221">
    <property type="entry name" value="E1_DerP2_DerF2"/>
    <property type="match status" value="1"/>
</dbReference>
<evidence type="ECO:0000259" key="9">
    <source>
        <dbReference type="SMART" id="SM00737"/>
    </source>
</evidence>
<keyword evidence="6 8" id="KW-0732">Signal</keyword>
<accession>A0A2C5ZQY9</accession>
<evidence type="ECO:0000313" key="11">
    <source>
        <dbReference type="Proteomes" id="UP000224854"/>
    </source>
</evidence>
<dbReference type="InterPro" id="IPR003172">
    <property type="entry name" value="ML_dom"/>
</dbReference>
<feature type="chain" id="PRO_5012767527" description="Phosphatidylglycerol/phosphatidylinositol transfer protein" evidence="8">
    <location>
        <begin position="22"/>
        <end position="172"/>
    </location>
</feature>
<evidence type="ECO:0000256" key="5">
    <source>
        <dbReference type="ARBA" id="ARBA00022448"/>
    </source>
</evidence>
<evidence type="ECO:0000256" key="7">
    <source>
        <dbReference type="ARBA" id="ARBA00023055"/>
    </source>
</evidence>
<dbReference type="EMBL" id="NJEU01000070">
    <property type="protein sequence ID" value="PHH82233.1"/>
    <property type="molecule type" value="Genomic_DNA"/>
</dbReference>
<reference evidence="10 11" key="1">
    <citation type="submission" date="2017-06" db="EMBL/GenBank/DDBJ databases">
        <title>Ant-infecting Ophiocordyceps genomes reveal a high diversity of potential behavioral manipulation genes and a possible major role for enterotoxins.</title>
        <authorList>
            <person name="De Bekker C."/>
            <person name="Evans H.C."/>
            <person name="Brachmann A."/>
            <person name="Hughes D.P."/>
        </authorList>
    </citation>
    <scope>NUCLEOTIDE SEQUENCE [LARGE SCALE GENOMIC DNA]</scope>
    <source>
        <strain evidence="10 11">1348a</strain>
    </source>
</reference>
<keyword evidence="5" id="KW-0813">Transport</keyword>
<dbReference type="OrthoDB" id="6409159at2759"/>
<dbReference type="AlphaFoldDB" id="A0A2C5ZQY9"/>
<dbReference type="GO" id="GO:0032366">
    <property type="term" value="P:intracellular sterol transport"/>
    <property type="evidence" value="ECO:0007669"/>
    <property type="project" value="InterPro"/>
</dbReference>
<evidence type="ECO:0000256" key="3">
    <source>
        <dbReference type="ARBA" id="ARBA00011245"/>
    </source>
</evidence>
<dbReference type="SMART" id="SM00737">
    <property type="entry name" value="ML"/>
    <property type="match status" value="1"/>
</dbReference>
<evidence type="ECO:0000256" key="4">
    <source>
        <dbReference type="ARBA" id="ARBA00016056"/>
    </source>
</evidence>
<comment type="similarity">
    <text evidence="2">Belongs to the NPC2 family.</text>
</comment>
<dbReference type="PANTHER" id="PTHR11306:SF0">
    <property type="entry name" value="PHOSPHATIDYLGLYCEROL_PHOSPHATIDYLINOSITOL TRANSFER PROTEIN"/>
    <property type="match status" value="1"/>
</dbReference>
<sequence length="172" mass="18495">MRAAFIIACLSACLAPAPASASRALDGEPNQVPGDSPLVFCEGDHSKDIVGIERVDTIPNPPQPGQNLTISAQGVVHEPIEDGAYVRLIIKYNRFISIPVPSVNLCDNVGQIGLSCPLEAGEMKISKEFPLEKKIPPGTYDVQADVFTKDDRKITCVQASVEFKQSGFSNEL</sequence>
<comment type="function">
    <text evidence="1">Catalyzes the intermembrane transfer of phosphatidylglycerol and phosphatidylinositol.</text>
</comment>
<gene>
    <name evidence="10" type="ORF">CDD82_6652</name>
</gene>
<evidence type="ECO:0000313" key="10">
    <source>
        <dbReference type="EMBL" id="PHH82233.1"/>
    </source>
</evidence>
<dbReference type="CDD" id="cd00917">
    <property type="entry name" value="PG-PI_TP"/>
    <property type="match status" value="1"/>
</dbReference>
<evidence type="ECO:0000256" key="2">
    <source>
        <dbReference type="ARBA" id="ARBA00006370"/>
    </source>
</evidence>
<dbReference type="InterPro" id="IPR033917">
    <property type="entry name" value="ML_PG-PI_TP"/>
</dbReference>
<dbReference type="SUPFAM" id="SSF81296">
    <property type="entry name" value="E set domains"/>
    <property type="match status" value="1"/>
</dbReference>
<dbReference type="InterPro" id="IPR039670">
    <property type="entry name" value="NPC2-like"/>
</dbReference>
<proteinExistence type="inferred from homology"/>
<comment type="subunit">
    <text evidence="3">Monomer.</text>
</comment>
<keyword evidence="11" id="KW-1185">Reference proteome</keyword>
<dbReference type="InterPro" id="IPR014756">
    <property type="entry name" value="Ig_E-set"/>
</dbReference>
<evidence type="ECO:0000256" key="6">
    <source>
        <dbReference type="ARBA" id="ARBA00022729"/>
    </source>
</evidence>
<evidence type="ECO:0000256" key="1">
    <source>
        <dbReference type="ARBA" id="ARBA00002053"/>
    </source>
</evidence>
<comment type="caution">
    <text evidence="10">The sequence shown here is derived from an EMBL/GenBank/DDBJ whole genome shotgun (WGS) entry which is preliminary data.</text>
</comment>
<organism evidence="10 11">
    <name type="scientific">Ophiocordyceps australis</name>
    <dbReference type="NCBI Taxonomy" id="1399860"/>
    <lineage>
        <taxon>Eukaryota</taxon>
        <taxon>Fungi</taxon>
        <taxon>Dikarya</taxon>
        <taxon>Ascomycota</taxon>
        <taxon>Pezizomycotina</taxon>
        <taxon>Sordariomycetes</taxon>
        <taxon>Hypocreomycetidae</taxon>
        <taxon>Hypocreales</taxon>
        <taxon>Ophiocordycipitaceae</taxon>
        <taxon>Ophiocordyceps</taxon>
    </lineage>
</organism>
<dbReference type="Proteomes" id="UP000224854">
    <property type="component" value="Unassembled WGS sequence"/>
</dbReference>
<name>A0A2C5ZQY9_9HYPO</name>
<dbReference type="Gene3D" id="2.60.40.770">
    <property type="match status" value="1"/>
</dbReference>
<protein>
    <recommendedName>
        <fullName evidence="4">Phosphatidylglycerol/phosphatidylinositol transfer protein</fullName>
    </recommendedName>
</protein>
<dbReference type="PANTHER" id="PTHR11306">
    <property type="entry name" value="NIEMANN PICK TYPE C2 PROTEIN NPC2-RELATED"/>
    <property type="match status" value="1"/>
</dbReference>
<feature type="signal peptide" evidence="8">
    <location>
        <begin position="1"/>
        <end position="21"/>
    </location>
</feature>